<comment type="caution">
    <text evidence="1">The sequence shown here is derived from an EMBL/GenBank/DDBJ whole genome shotgun (WGS) entry which is preliminary data.</text>
</comment>
<dbReference type="EMBL" id="JAEUBD010000526">
    <property type="protein sequence ID" value="KAH3673800.1"/>
    <property type="molecule type" value="Genomic_DNA"/>
</dbReference>
<reference evidence="1" key="1">
    <citation type="journal article" date="2021" name="Open Biol.">
        <title>Shared evolutionary footprints suggest mitochondrial oxidative damage underlies multiple complex I losses in fungi.</title>
        <authorList>
            <person name="Schikora-Tamarit M.A."/>
            <person name="Marcet-Houben M."/>
            <person name="Nosek J."/>
            <person name="Gabaldon T."/>
        </authorList>
    </citation>
    <scope>NUCLEOTIDE SEQUENCE</scope>
    <source>
        <strain evidence="1">NCAIM Y.01608</strain>
    </source>
</reference>
<protein>
    <submittedName>
        <fullName evidence="1">Uncharacterized protein</fullName>
    </submittedName>
</protein>
<dbReference type="Proteomes" id="UP000788993">
    <property type="component" value="Unassembled WGS sequence"/>
</dbReference>
<dbReference type="AlphaFoldDB" id="A0A9P8PLP0"/>
<sequence length="137" mass="15119">MHSGATMRFARSSKIHRLIWTLAESMRLAMAGHPSFIRTSFTSMSSTDDRLIKATSVVNNSALSISSRERGLVVLVPLTSMSYWITGSSKNGTGVTSSERVKTTVGLLLERMFASVLMAMRRSSWFSIGLLIEIPFL</sequence>
<organism evidence="1 2">
    <name type="scientific">Ogataea polymorpha</name>
    <dbReference type="NCBI Taxonomy" id="460523"/>
    <lineage>
        <taxon>Eukaryota</taxon>
        <taxon>Fungi</taxon>
        <taxon>Dikarya</taxon>
        <taxon>Ascomycota</taxon>
        <taxon>Saccharomycotina</taxon>
        <taxon>Pichiomycetes</taxon>
        <taxon>Pichiales</taxon>
        <taxon>Pichiaceae</taxon>
        <taxon>Ogataea</taxon>
    </lineage>
</organism>
<evidence type="ECO:0000313" key="2">
    <source>
        <dbReference type="Proteomes" id="UP000788993"/>
    </source>
</evidence>
<name>A0A9P8PLP0_9ASCO</name>
<reference evidence="1" key="2">
    <citation type="submission" date="2021-01" db="EMBL/GenBank/DDBJ databases">
        <authorList>
            <person name="Schikora-Tamarit M.A."/>
        </authorList>
    </citation>
    <scope>NUCLEOTIDE SEQUENCE</scope>
    <source>
        <strain evidence="1">NCAIM Y.01608</strain>
    </source>
</reference>
<gene>
    <name evidence="1" type="ORF">OGATHE_001780</name>
</gene>
<proteinExistence type="predicted"/>
<accession>A0A9P8PLP0</accession>
<keyword evidence="2" id="KW-1185">Reference proteome</keyword>
<evidence type="ECO:0000313" key="1">
    <source>
        <dbReference type="EMBL" id="KAH3673800.1"/>
    </source>
</evidence>